<dbReference type="Gene3D" id="3.40.50.300">
    <property type="entry name" value="P-loop containing nucleotide triphosphate hydrolases"/>
    <property type="match status" value="2"/>
</dbReference>
<dbReference type="CDD" id="cd18791">
    <property type="entry name" value="SF2_C_RHA"/>
    <property type="match status" value="1"/>
</dbReference>
<feature type="domain" description="Helicase ATP-binding" evidence="6">
    <location>
        <begin position="540"/>
        <end position="715"/>
    </location>
</feature>
<gene>
    <name evidence="8" type="ORF">N7456_005477</name>
</gene>
<dbReference type="PROSITE" id="PS51192">
    <property type="entry name" value="HELICASE_ATP_BIND_1"/>
    <property type="match status" value="1"/>
</dbReference>
<dbReference type="GO" id="GO:0016787">
    <property type="term" value="F:hydrolase activity"/>
    <property type="evidence" value="ECO:0007669"/>
    <property type="project" value="UniProtKB-KW"/>
</dbReference>
<evidence type="ECO:0000256" key="1">
    <source>
        <dbReference type="ARBA" id="ARBA00022741"/>
    </source>
</evidence>
<dbReference type="Gene3D" id="1.20.120.1080">
    <property type="match status" value="1"/>
</dbReference>
<evidence type="ECO:0000259" key="6">
    <source>
        <dbReference type="PROSITE" id="PS51192"/>
    </source>
</evidence>
<keyword evidence="9" id="KW-1185">Reference proteome</keyword>
<dbReference type="SUPFAM" id="SSF52540">
    <property type="entry name" value="P-loop containing nucleoside triphosphate hydrolases"/>
    <property type="match status" value="1"/>
</dbReference>
<evidence type="ECO:0000256" key="4">
    <source>
        <dbReference type="ARBA" id="ARBA00022840"/>
    </source>
</evidence>
<feature type="region of interest" description="Disordered" evidence="5">
    <location>
        <begin position="1361"/>
        <end position="1402"/>
    </location>
</feature>
<evidence type="ECO:0008006" key="10">
    <source>
        <dbReference type="Google" id="ProtNLM"/>
    </source>
</evidence>
<keyword evidence="2" id="KW-0378">Hydrolase</keyword>
<dbReference type="CDD" id="cd17917">
    <property type="entry name" value="DEXHc_RHA-like"/>
    <property type="match status" value="1"/>
</dbReference>
<dbReference type="PANTHER" id="PTHR18934">
    <property type="entry name" value="ATP-DEPENDENT RNA HELICASE"/>
    <property type="match status" value="1"/>
</dbReference>
<dbReference type="InterPro" id="IPR027417">
    <property type="entry name" value="P-loop_NTPase"/>
</dbReference>
<keyword evidence="3" id="KW-0347">Helicase</keyword>
<reference evidence="8" key="2">
    <citation type="journal article" date="2023" name="IMA Fungus">
        <title>Comparative genomic study of the Penicillium genus elucidates a diverse pangenome and 15 lateral gene transfer events.</title>
        <authorList>
            <person name="Petersen C."/>
            <person name="Sorensen T."/>
            <person name="Nielsen M.R."/>
            <person name="Sondergaard T.E."/>
            <person name="Sorensen J.L."/>
            <person name="Fitzpatrick D.A."/>
            <person name="Frisvad J.C."/>
            <person name="Nielsen K.L."/>
        </authorList>
    </citation>
    <scope>NUCLEOTIDE SEQUENCE</scope>
    <source>
        <strain evidence="8">IBT 30069</strain>
    </source>
</reference>
<dbReference type="PANTHER" id="PTHR18934:SF99">
    <property type="entry name" value="ATP-DEPENDENT RNA HELICASE DHX37-RELATED"/>
    <property type="match status" value="1"/>
</dbReference>
<dbReference type="OrthoDB" id="5600252at2759"/>
<dbReference type="PROSITE" id="PS51194">
    <property type="entry name" value="HELICASE_CTER"/>
    <property type="match status" value="1"/>
</dbReference>
<keyword evidence="1" id="KW-0547">Nucleotide-binding</keyword>
<dbReference type="GO" id="GO:0003723">
    <property type="term" value="F:RNA binding"/>
    <property type="evidence" value="ECO:0007669"/>
    <property type="project" value="TreeGrafter"/>
</dbReference>
<reference evidence="8" key="1">
    <citation type="submission" date="2022-11" db="EMBL/GenBank/DDBJ databases">
        <authorList>
            <person name="Petersen C."/>
        </authorList>
    </citation>
    <scope>NUCLEOTIDE SEQUENCE</scope>
    <source>
        <strain evidence="8">IBT 30069</strain>
    </source>
</reference>
<evidence type="ECO:0000256" key="5">
    <source>
        <dbReference type="SAM" id="MobiDB-lite"/>
    </source>
</evidence>
<protein>
    <recommendedName>
        <fullName evidence="10">P-loop containing nucleoside triphosphate hydrolase protein</fullName>
    </recommendedName>
</protein>
<evidence type="ECO:0000313" key="8">
    <source>
        <dbReference type="EMBL" id="KAJ5108802.1"/>
    </source>
</evidence>
<dbReference type="InterPro" id="IPR014001">
    <property type="entry name" value="Helicase_ATP-bd"/>
</dbReference>
<sequence length="1402" mass="157961">MTGTHAYSRVRNLAQSLAILRADSFGHASSRKARQARSRLSSYREVHATTTRRSHFHPSRSKHDKVSPSFFNSSISVDFGSTLDPVEKTESAAEECASKVPSQPNDPEEKLKPKVKLRQRWESPWRGHTVEQLYAFGSWASLKHEDGWRLAWATTPWDENDRTGTTWCDMHLERLYTEEDIPGKERWTASVKAPSPTTKDIDWYDFSEEPDEIKFLQMVLTNRLTLESKLKGTRWWVFVKVPGSIIPFKTALPLGKRLNAKTLIPAIEQLIPMMHAKGVWTQLLENPSQHSISDPVELSESESPEQEPASEIQALSTPSPAKELDPDAVELPCPGRTEQATPMVIERAVQSLFDLNEKSRNMFRRLMAIGRLDMNVNVLYTGEKICRASYAEPDVRVDAIIKADPSEPILRSDLEKRATRVLVAKLWAYKLLGNDVQNSAVWPHCKLFLNDEIIWELRSAKDKLLDASRSVCPPPEPQDSLSRSPESNISKELISHDAQARSERLSVLLKRQRESKHPKAVAIQSVRAQLPVFQVRNQILELVNKNTYTIISAETGTGKSTQVPQIILDDAIDRGVGAECRIICVQPRRIAAQLLAQRVAEERNQLIGSTVGSVVRFDRREPDSRGGTITYCTTGIMLNYLQHSPEKVDALTHIILDEVHVRDLGIDFTMLLLKRYVDRCRVAGIREPRIVIMSATVDIDLFTSYFQNVGPDGTLIPSSHLCLPGRHHYVKKHYLAEILDNLRKTMDSESLIPLLSDLETKQFLVKHHELFGESQYTPLGTSGGLSSRPEPQKKMKLDENPDEFVPCGLASALVFHILSTTESGSILVFLPGLAWIETVADQLKFFARSRDGDFDFSDEDKFRILQLHADRPEEMEKLSHPVPEGCRRILLSTDIAEASVTLSDVKYVIDSGKANLIKYNSETRARRLECSWVGRSNAIQRQGRAGRVQDGEYFFLGMQKCYDNLRPTRFSEIQREDLGDVCMRAKSIAPDIPLRELLQQTIEPPDHGRVDNAIEALKLMKAIDENETMTSLGVLISRSRLSPTVGKLAILGVIFQCLDPLLIIAAGEEGKSIFPIGMTTEERKNIQKTRASFAGDTSSDHIAELNAFTALRKKWAQSKQDAQLYATSENLNFRGYKENFEAACAIYDTLAREHLLPLENRGPSRRQFGRPNVNVNSHNIPLIKALVAHALSAQISAPKPLNKFDYYSATESVLSIRQSSAAKDEEQLPQRQFLVHSSKHDSLLSSVTTLRNVSPVTPLTVCLMGGRLVWKDQVLRMNDWLAIPTIIEKGAYSREEALRSLFELRKAIDQSLVTAYESLIATSEDSLEEDDKCSQFIQSRREFLRILGQIVPAIFELDTSSPGRHVQPSRWNEHRPGSLPEPSTEEGEEDQEQAQEAREAAQ</sequence>
<evidence type="ECO:0000259" key="7">
    <source>
        <dbReference type="PROSITE" id="PS51194"/>
    </source>
</evidence>
<feature type="compositionally biased region" description="Acidic residues" evidence="5">
    <location>
        <begin position="1383"/>
        <end position="1393"/>
    </location>
</feature>
<dbReference type="SMART" id="SM00487">
    <property type="entry name" value="DEXDc"/>
    <property type="match status" value="1"/>
</dbReference>
<dbReference type="GO" id="GO:0005524">
    <property type="term" value="F:ATP binding"/>
    <property type="evidence" value="ECO:0007669"/>
    <property type="project" value="UniProtKB-KW"/>
</dbReference>
<proteinExistence type="predicted"/>
<feature type="region of interest" description="Disordered" evidence="5">
    <location>
        <begin position="24"/>
        <end position="67"/>
    </location>
</feature>
<dbReference type="InterPro" id="IPR007502">
    <property type="entry name" value="Helicase-assoc_dom"/>
</dbReference>
<dbReference type="SMART" id="SM00847">
    <property type="entry name" value="HA2"/>
    <property type="match status" value="1"/>
</dbReference>
<feature type="region of interest" description="Disordered" evidence="5">
    <location>
        <begin position="291"/>
        <end position="330"/>
    </location>
</feature>
<evidence type="ECO:0000313" key="9">
    <source>
        <dbReference type="Proteomes" id="UP001149165"/>
    </source>
</evidence>
<feature type="domain" description="Helicase C-terminal" evidence="7">
    <location>
        <begin position="813"/>
        <end position="989"/>
    </location>
</feature>
<dbReference type="GO" id="GO:0004386">
    <property type="term" value="F:helicase activity"/>
    <property type="evidence" value="ECO:0007669"/>
    <property type="project" value="UniProtKB-KW"/>
</dbReference>
<feature type="region of interest" description="Disordered" evidence="5">
    <location>
        <begin position="468"/>
        <end position="487"/>
    </location>
</feature>
<dbReference type="InterPro" id="IPR001650">
    <property type="entry name" value="Helicase_C-like"/>
</dbReference>
<evidence type="ECO:0000256" key="2">
    <source>
        <dbReference type="ARBA" id="ARBA00022801"/>
    </source>
</evidence>
<dbReference type="Proteomes" id="UP001149165">
    <property type="component" value="Unassembled WGS sequence"/>
</dbReference>
<name>A0A9W9G052_9EURO</name>
<accession>A0A9W9G052</accession>
<feature type="compositionally biased region" description="Basic residues" evidence="5">
    <location>
        <begin position="50"/>
        <end position="63"/>
    </location>
</feature>
<evidence type="ECO:0000256" key="3">
    <source>
        <dbReference type="ARBA" id="ARBA00022806"/>
    </source>
</evidence>
<dbReference type="Pfam" id="PF00270">
    <property type="entry name" value="DEAD"/>
    <property type="match status" value="1"/>
</dbReference>
<dbReference type="Pfam" id="PF00271">
    <property type="entry name" value="Helicase_C"/>
    <property type="match status" value="1"/>
</dbReference>
<feature type="region of interest" description="Disordered" evidence="5">
    <location>
        <begin position="86"/>
        <end position="112"/>
    </location>
</feature>
<keyword evidence="4" id="KW-0067">ATP-binding</keyword>
<dbReference type="EMBL" id="JAPQKH010000003">
    <property type="protein sequence ID" value="KAJ5108802.1"/>
    <property type="molecule type" value="Genomic_DNA"/>
</dbReference>
<comment type="caution">
    <text evidence="8">The sequence shown here is derived from an EMBL/GenBank/DDBJ whole genome shotgun (WGS) entry which is preliminary data.</text>
</comment>
<dbReference type="InterPro" id="IPR011545">
    <property type="entry name" value="DEAD/DEAH_box_helicase_dom"/>
</dbReference>
<dbReference type="SMART" id="SM00490">
    <property type="entry name" value="HELICc"/>
    <property type="match status" value="1"/>
</dbReference>
<organism evidence="8 9">
    <name type="scientific">Penicillium angulare</name>
    <dbReference type="NCBI Taxonomy" id="116970"/>
    <lineage>
        <taxon>Eukaryota</taxon>
        <taxon>Fungi</taxon>
        <taxon>Dikarya</taxon>
        <taxon>Ascomycota</taxon>
        <taxon>Pezizomycotina</taxon>
        <taxon>Eurotiomycetes</taxon>
        <taxon>Eurotiomycetidae</taxon>
        <taxon>Eurotiales</taxon>
        <taxon>Aspergillaceae</taxon>
        <taxon>Penicillium</taxon>
    </lineage>
</organism>